<evidence type="ECO:0000313" key="11">
    <source>
        <dbReference type="Proteomes" id="UP000031737"/>
    </source>
</evidence>
<dbReference type="Proteomes" id="UP000031737">
    <property type="component" value="Unassembled WGS sequence"/>
</dbReference>
<sequence length="708" mass="77499">MGLPQQRWRLALTRRTRLTLTLPSTSLFCDVICCFLLYSKQLGLLIRGHLVQRLGRKNGIAEEWGLGTVRQGTLTSSVFLGNILGCPLSVHLFSHHNAKQVLVGSLILHTAFTFLFATLTNYEFALFCRFFIGITLSSVIVYVPVWVDIFAPRDRQSVWMASHNAGVPFGIMLGYTCGAFLPSYTNVNWEWAFYIKCILTIPAVAYLMRVDSRSISRPNRNRSESAPNVAAFAAADMSAAERVLNFLHSNMRSMWSSCIPLFRNTEYLCSTLAMCSLYFVVTGLQNFVTQYLREEPFNASMKTIMLGFGGAVVTAPVIGVIVGGILLDRIGGYQRNLRRVTTFVCVWGAAAAFFSVICIFVTDTMTFLFFISIVLFCGGAIIPPGSGTVVTSVPELLRPAAAAFSQMMYNLLGNFSGPMVCGYVAQWTGQLKYGIYTVLSCSAVGLIPMLVLLRKVVNTPEAPTPLLALARSRQRHPQTTAAKDAWSLLAEASCLDMMRHESSRREHSDDETLLLDEETVKQRTSVNATPNVNAFVTTSVAVAQTQAFSQPKKNLRQATKHTEAPVLVVHNGVDASKDKEQQKQREPSPSSVGFVTGRTPDVIPINGEAEEQEGIGGQRSCGGVAATNGGVESALHRSEAMEGGTDGGDAFDLMMEADAAQMMSFPNRHSFGLDILHFVSEQRIASALVVTERSSNSSMAVTRRTWGS</sequence>
<keyword evidence="3 8" id="KW-0812">Transmembrane</keyword>
<comment type="caution">
    <text evidence="10">The sequence shown here is derived from an EMBL/GenBank/DDBJ whole genome shotgun (WGS) entry which is preliminary data.</text>
</comment>
<evidence type="ECO:0000256" key="6">
    <source>
        <dbReference type="ARBA" id="ARBA00024338"/>
    </source>
</evidence>
<dbReference type="AlphaFoldDB" id="A0A061J0Q8"/>
<organism evidence="10 11">
    <name type="scientific">Trypanosoma rangeli SC58</name>
    <dbReference type="NCBI Taxonomy" id="429131"/>
    <lineage>
        <taxon>Eukaryota</taxon>
        <taxon>Discoba</taxon>
        <taxon>Euglenozoa</taxon>
        <taxon>Kinetoplastea</taxon>
        <taxon>Metakinetoplastina</taxon>
        <taxon>Trypanosomatida</taxon>
        <taxon>Trypanosomatidae</taxon>
        <taxon>Trypanosoma</taxon>
        <taxon>Herpetosoma</taxon>
    </lineage>
</organism>
<evidence type="ECO:0000256" key="4">
    <source>
        <dbReference type="ARBA" id="ARBA00022989"/>
    </source>
</evidence>
<dbReference type="Gene3D" id="1.20.1250.20">
    <property type="entry name" value="MFS general substrate transporter like domains"/>
    <property type="match status" value="1"/>
</dbReference>
<feature type="transmembrane region" description="Helical" evidence="8">
    <location>
        <begin position="409"/>
        <end position="427"/>
    </location>
</feature>
<keyword evidence="11" id="KW-1185">Reference proteome</keyword>
<dbReference type="InterPro" id="IPR011701">
    <property type="entry name" value="MFS"/>
</dbReference>
<feature type="transmembrane region" description="Helical" evidence="8">
    <location>
        <begin position="368"/>
        <end position="397"/>
    </location>
</feature>
<feature type="transmembrane region" description="Helical" evidence="8">
    <location>
        <begin position="304"/>
        <end position="328"/>
    </location>
</feature>
<name>A0A061J0Q8_TRYRA</name>
<feature type="transmembrane region" description="Helical" evidence="8">
    <location>
        <begin position="166"/>
        <end position="185"/>
    </location>
</feature>
<dbReference type="InterPro" id="IPR044770">
    <property type="entry name" value="MFS_spinster-like"/>
</dbReference>
<dbReference type="PANTHER" id="PTHR23505">
    <property type="entry name" value="SPINSTER"/>
    <property type="match status" value="1"/>
</dbReference>
<feature type="region of interest" description="Disordered" evidence="7">
    <location>
        <begin position="549"/>
        <end position="568"/>
    </location>
</feature>
<keyword evidence="2" id="KW-0813">Transport</keyword>
<keyword evidence="5 8" id="KW-0472">Membrane</keyword>
<dbReference type="InterPro" id="IPR020846">
    <property type="entry name" value="MFS_dom"/>
</dbReference>
<feature type="transmembrane region" description="Helical" evidence="8">
    <location>
        <begin position="20"/>
        <end position="38"/>
    </location>
</feature>
<dbReference type="EMBL" id="AUPL01005441">
    <property type="protein sequence ID" value="ESL06877.1"/>
    <property type="molecule type" value="Genomic_DNA"/>
</dbReference>
<feature type="region of interest" description="Disordered" evidence="7">
    <location>
        <begin position="575"/>
        <end position="598"/>
    </location>
</feature>
<dbReference type="VEuPathDB" id="TriTrypDB:TRSC58_05441"/>
<feature type="transmembrane region" description="Helical" evidence="8">
    <location>
        <begin position="433"/>
        <end position="453"/>
    </location>
</feature>
<feature type="transmembrane region" description="Helical" evidence="8">
    <location>
        <begin position="267"/>
        <end position="284"/>
    </location>
</feature>
<feature type="transmembrane region" description="Helical" evidence="8">
    <location>
        <begin position="101"/>
        <end position="118"/>
    </location>
</feature>
<feature type="transmembrane region" description="Helical" evidence="8">
    <location>
        <begin position="191"/>
        <end position="208"/>
    </location>
</feature>
<gene>
    <name evidence="10" type="ORF">TRSC58_05441</name>
</gene>
<keyword evidence="4 8" id="KW-1133">Transmembrane helix</keyword>
<dbReference type="InterPro" id="IPR036259">
    <property type="entry name" value="MFS_trans_sf"/>
</dbReference>
<evidence type="ECO:0000256" key="2">
    <source>
        <dbReference type="ARBA" id="ARBA00022448"/>
    </source>
</evidence>
<proteinExistence type="inferred from homology"/>
<dbReference type="SUPFAM" id="SSF103473">
    <property type="entry name" value="MFS general substrate transporter"/>
    <property type="match status" value="1"/>
</dbReference>
<evidence type="ECO:0000259" key="9">
    <source>
        <dbReference type="PROSITE" id="PS50850"/>
    </source>
</evidence>
<evidence type="ECO:0000256" key="7">
    <source>
        <dbReference type="SAM" id="MobiDB-lite"/>
    </source>
</evidence>
<accession>A0A061J0Q8</accession>
<dbReference type="GO" id="GO:0022857">
    <property type="term" value="F:transmembrane transporter activity"/>
    <property type="evidence" value="ECO:0007669"/>
    <property type="project" value="InterPro"/>
</dbReference>
<dbReference type="PANTHER" id="PTHR23505:SF9">
    <property type="entry name" value="PROTEIN, PUTATIVE-RELATED"/>
    <property type="match status" value="1"/>
</dbReference>
<reference evidence="10 11" key="1">
    <citation type="submission" date="2013-07" db="EMBL/GenBank/DDBJ databases">
        <authorList>
            <person name="Stoco P.H."/>
            <person name="Wagner G."/>
            <person name="Gerber A."/>
            <person name="Zaha A."/>
            <person name="Thompson C."/>
            <person name="Bartholomeu D.C."/>
            <person name="Luckemeyer D.D."/>
            <person name="Bahia D."/>
            <person name="Loreto E."/>
            <person name="Prestes E.B."/>
            <person name="Lima F.M."/>
            <person name="Rodrigues-Luiz G."/>
            <person name="Vallejo G.A."/>
            <person name="Filho J.F."/>
            <person name="Monteiro K.M."/>
            <person name="Tyler K.M."/>
            <person name="de Almeida L.G."/>
            <person name="Ortiz M.F."/>
            <person name="Siervo M.A."/>
            <person name="de Moraes M.H."/>
            <person name="Cunha O.L."/>
            <person name="Mendonca-Neto R."/>
            <person name="Silva R."/>
            <person name="Teixeira S.M."/>
            <person name="Murta S.M."/>
            <person name="Sincero T.C."/>
            <person name="Mendes T.A."/>
            <person name="Urmenyi T.P."/>
            <person name="Silva V.G."/>
            <person name="da Rocha W.D."/>
            <person name="Andersson B."/>
            <person name="Romanha A.J."/>
            <person name="Steindel M."/>
            <person name="de Vasconcelos A.T."/>
            <person name="Grisard E.C."/>
        </authorList>
    </citation>
    <scope>NUCLEOTIDE SEQUENCE [LARGE SCALE GENOMIC DNA]</scope>
    <source>
        <strain evidence="10 11">SC58</strain>
    </source>
</reference>
<evidence type="ECO:0000256" key="3">
    <source>
        <dbReference type="ARBA" id="ARBA00022692"/>
    </source>
</evidence>
<comment type="similarity">
    <text evidence="6">Belongs to the major facilitator superfamily. Spinster (TC 2.A.1.49) family.</text>
</comment>
<feature type="transmembrane region" description="Helical" evidence="8">
    <location>
        <begin position="74"/>
        <end position="94"/>
    </location>
</feature>
<dbReference type="PROSITE" id="PS50850">
    <property type="entry name" value="MFS"/>
    <property type="match status" value="1"/>
</dbReference>
<dbReference type="OrthoDB" id="6770063at2759"/>
<protein>
    <submittedName>
        <fullName evidence="10">Transporter protein</fullName>
    </submittedName>
</protein>
<dbReference type="Pfam" id="PF07690">
    <property type="entry name" value="MFS_1"/>
    <property type="match status" value="1"/>
</dbReference>
<feature type="transmembrane region" description="Helical" evidence="8">
    <location>
        <begin position="340"/>
        <end position="362"/>
    </location>
</feature>
<feature type="transmembrane region" description="Helical" evidence="8">
    <location>
        <begin position="124"/>
        <end position="145"/>
    </location>
</feature>
<evidence type="ECO:0000256" key="8">
    <source>
        <dbReference type="SAM" id="Phobius"/>
    </source>
</evidence>
<feature type="compositionally biased region" description="Basic and acidic residues" evidence="7">
    <location>
        <begin position="575"/>
        <end position="586"/>
    </location>
</feature>
<dbReference type="GO" id="GO:0016020">
    <property type="term" value="C:membrane"/>
    <property type="evidence" value="ECO:0007669"/>
    <property type="project" value="UniProtKB-SubCell"/>
</dbReference>
<comment type="subcellular location">
    <subcellularLocation>
        <location evidence="1">Membrane</location>
        <topology evidence="1">Multi-pass membrane protein</topology>
    </subcellularLocation>
</comment>
<feature type="domain" description="Major facilitator superfamily (MFS) profile" evidence="9">
    <location>
        <begin position="27"/>
        <end position="460"/>
    </location>
</feature>
<evidence type="ECO:0000256" key="1">
    <source>
        <dbReference type="ARBA" id="ARBA00004141"/>
    </source>
</evidence>
<evidence type="ECO:0000256" key="5">
    <source>
        <dbReference type="ARBA" id="ARBA00023136"/>
    </source>
</evidence>
<evidence type="ECO:0000313" key="10">
    <source>
        <dbReference type="EMBL" id="ESL06877.1"/>
    </source>
</evidence>
<dbReference type="CDD" id="cd06174">
    <property type="entry name" value="MFS"/>
    <property type="match status" value="1"/>
</dbReference>